<dbReference type="AlphaFoldDB" id="A0A3S1A2G4"/>
<dbReference type="InterPro" id="IPR017941">
    <property type="entry name" value="Rieske_2Fe-2S"/>
</dbReference>
<dbReference type="CDD" id="cd03467">
    <property type="entry name" value="Rieske"/>
    <property type="match status" value="1"/>
</dbReference>
<dbReference type="PROSITE" id="PS51296">
    <property type="entry name" value="RIESKE"/>
    <property type="match status" value="1"/>
</dbReference>
<feature type="domain" description="Rieske" evidence="5">
    <location>
        <begin position="18"/>
        <end position="120"/>
    </location>
</feature>
<dbReference type="SUPFAM" id="SSF50022">
    <property type="entry name" value="ISP domain"/>
    <property type="match status" value="1"/>
</dbReference>
<keyword evidence="4" id="KW-0411">Iron-sulfur</keyword>
<evidence type="ECO:0000313" key="6">
    <source>
        <dbReference type="EMBL" id="RUR67328.1"/>
    </source>
</evidence>
<dbReference type="PANTHER" id="PTHR40261">
    <property type="match status" value="1"/>
</dbReference>
<accession>A0A3S1A2G4</accession>
<gene>
    <name evidence="6" type="ORF">EJP67_09670</name>
</gene>
<evidence type="ECO:0000256" key="1">
    <source>
        <dbReference type="ARBA" id="ARBA00022714"/>
    </source>
</evidence>
<dbReference type="EMBL" id="RXFT01000003">
    <property type="protein sequence ID" value="RUR67328.1"/>
    <property type="molecule type" value="Genomic_DNA"/>
</dbReference>
<keyword evidence="3" id="KW-0408">Iron</keyword>
<dbReference type="InterPro" id="IPR036922">
    <property type="entry name" value="Rieske_2Fe-2S_sf"/>
</dbReference>
<dbReference type="Pfam" id="PF00355">
    <property type="entry name" value="Rieske"/>
    <property type="match status" value="1"/>
</dbReference>
<sequence>MTEAATTAPQPDPSAASALPLATSLAEGGLAARFNTPEGVPAFAVRWQGAVHAYLNQCPHAGGPLDFEGQVLESSGRFLMCARHGAIFEPDTGKCVGGPCRGARLTPVAVHEKADGSVWPGAGG</sequence>
<dbReference type="PANTHER" id="PTHR40261:SF1">
    <property type="entry name" value="RIESKE DOMAIN-CONTAINING PROTEIN"/>
    <property type="match status" value="1"/>
</dbReference>
<evidence type="ECO:0000313" key="7">
    <source>
        <dbReference type="Proteomes" id="UP000281118"/>
    </source>
</evidence>
<dbReference type="OrthoDB" id="9794779at2"/>
<comment type="caution">
    <text evidence="6">The sequence shown here is derived from an EMBL/GenBank/DDBJ whole genome shotgun (WGS) entry which is preliminary data.</text>
</comment>
<dbReference type="Gene3D" id="2.102.10.10">
    <property type="entry name" value="Rieske [2Fe-2S] iron-sulphur domain"/>
    <property type="match status" value="1"/>
</dbReference>
<dbReference type="GO" id="GO:0046872">
    <property type="term" value="F:metal ion binding"/>
    <property type="evidence" value="ECO:0007669"/>
    <property type="project" value="UniProtKB-KW"/>
</dbReference>
<proteinExistence type="predicted"/>
<evidence type="ECO:0000256" key="4">
    <source>
        <dbReference type="ARBA" id="ARBA00023014"/>
    </source>
</evidence>
<protein>
    <submittedName>
        <fullName evidence="6">Rieske (2Fe-2S) protein</fullName>
    </submittedName>
</protein>
<evidence type="ECO:0000259" key="5">
    <source>
        <dbReference type="PROSITE" id="PS51296"/>
    </source>
</evidence>
<dbReference type="GO" id="GO:0051537">
    <property type="term" value="F:2 iron, 2 sulfur cluster binding"/>
    <property type="evidence" value="ECO:0007669"/>
    <property type="project" value="UniProtKB-KW"/>
</dbReference>
<keyword evidence="1" id="KW-0001">2Fe-2S</keyword>
<dbReference type="RefSeq" id="WP_126021494.1">
    <property type="nucleotide sequence ID" value="NZ_RXFT01000003.1"/>
</dbReference>
<organism evidence="6 7">
    <name type="scientific">Variovorax guangxiensis</name>
    <dbReference type="NCBI Taxonomy" id="1775474"/>
    <lineage>
        <taxon>Bacteria</taxon>
        <taxon>Pseudomonadati</taxon>
        <taxon>Pseudomonadota</taxon>
        <taxon>Betaproteobacteria</taxon>
        <taxon>Burkholderiales</taxon>
        <taxon>Comamonadaceae</taxon>
        <taxon>Variovorax</taxon>
    </lineage>
</organism>
<reference evidence="6 7" key="1">
    <citation type="submission" date="2018-12" db="EMBL/GenBank/DDBJ databases">
        <title>The genome sequences of Variovorax guangxiensis DSM 27352.</title>
        <authorList>
            <person name="Gao J."/>
            <person name="Sun J."/>
        </authorList>
    </citation>
    <scope>NUCLEOTIDE SEQUENCE [LARGE SCALE GENOMIC DNA]</scope>
    <source>
        <strain evidence="6 7">DSM 27352</strain>
    </source>
</reference>
<evidence type="ECO:0000256" key="3">
    <source>
        <dbReference type="ARBA" id="ARBA00023004"/>
    </source>
</evidence>
<name>A0A3S1A2G4_9BURK</name>
<keyword evidence="2" id="KW-0479">Metal-binding</keyword>
<dbReference type="Proteomes" id="UP000281118">
    <property type="component" value="Unassembled WGS sequence"/>
</dbReference>
<evidence type="ECO:0000256" key="2">
    <source>
        <dbReference type="ARBA" id="ARBA00022723"/>
    </source>
</evidence>